<accession>A0A940DJT0</accession>
<protein>
    <recommendedName>
        <fullName evidence="2">Ribosome hibernation promoting factor</fullName>
        <shortName evidence="2">HPF</shortName>
    </recommendedName>
</protein>
<organism evidence="4 5">
    <name type="scientific">Candidatus Stercoripulliclostridium pullicola</name>
    <dbReference type="NCBI Taxonomy" id="2840953"/>
    <lineage>
        <taxon>Bacteria</taxon>
        <taxon>Bacillati</taxon>
        <taxon>Bacillota</taxon>
        <taxon>Clostridia</taxon>
        <taxon>Eubacteriales</taxon>
        <taxon>Candidatus Stercoripulliclostridium</taxon>
    </lineage>
</organism>
<dbReference type="NCBIfam" id="TIGR00741">
    <property type="entry name" value="yfiA"/>
    <property type="match status" value="1"/>
</dbReference>
<evidence type="ECO:0000313" key="5">
    <source>
        <dbReference type="Proteomes" id="UP000727857"/>
    </source>
</evidence>
<evidence type="ECO:0000256" key="2">
    <source>
        <dbReference type="HAMAP-Rule" id="MF_00839"/>
    </source>
</evidence>
<comment type="similarity">
    <text evidence="2">Belongs to the HPF/YfiA ribosome-associated protein family. Long HPF subfamily.</text>
</comment>
<dbReference type="InterPro" id="IPR032528">
    <property type="entry name" value="Ribosom_S30AE_C"/>
</dbReference>
<dbReference type="CDD" id="cd00552">
    <property type="entry name" value="RaiA"/>
    <property type="match status" value="1"/>
</dbReference>
<gene>
    <name evidence="4" type="primary">raiA</name>
    <name evidence="2" type="synonym">hpf</name>
    <name evidence="4" type="ORF">IAB16_07365</name>
</gene>
<dbReference type="Gene3D" id="3.30.505.50">
    <property type="entry name" value="Sigma 54 modulation/S30EA ribosomal protein, C-terminal domain"/>
    <property type="match status" value="1"/>
</dbReference>
<dbReference type="AlphaFoldDB" id="A0A940DJT0"/>
<evidence type="ECO:0000256" key="1">
    <source>
        <dbReference type="ARBA" id="ARBA00022845"/>
    </source>
</evidence>
<name>A0A940DJT0_9FIRM</name>
<comment type="subunit">
    <text evidence="2">Interacts with 100S ribosomes.</text>
</comment>
<dbReference type="PANTHER" id="PTHR33231">
    <property type="entry name" value="30S RIBOSOMAL PROTEIN"/>
    <property type="match status" value="1"/>
</dbReference>
<keyword evidence="2" id="KW-0963">Cytoplasm</keyword>
<dbReference type="Proteomes" id="UP000727857">
    <property type="component" value="Unassembled WGS sequence"/>
</dbReference>
<comment type="caution">
    <text evidence="4">The sequence shown here is derived from an EMBL/GenBank/DDBJ whole genome shotgun (WGS) entry which is preliminary data.</text>
</comment>
<keyword evidence="1 2" id="KW-0810">Translation regulation</keyword>
<dbReference type="Pfam" id="PF16321">
    <property type="entry name" value="Ribosom_S30AE_C"/>
    <property type="match status" value="1"/>
</dbReference>
<dbReference type="HAMAP" id="MF_00839">
    <property type="entry name" value="HPF"/>
    <property type="match status" value="1"/>
</dbReference>
<comment type="subcellular location">
    <subcellularLocation>
        <location evidence="2">Cytoplasm</location>
    </subcellularLocation>
</comment>
<dbReference type="EMBL" id="JADINF010000188">
    <property type="protein sequence ID" value="MBO8424823.1"/>
    <property type="molecule type" value="Genomic_DNA"/>
</dbReference>
<dbReference type="GO" id="GO:0043024">
    <property type="term" value="F:ribosomal small subunit binding"/>
    <property type="evidence" value="ECO:0007669"/>
    <property type="project" value="TreeGrafter"/>
</dbReference>
<reference evidence="4" key="1">
    <citation type="submission" date="2020-10" db="EMBL/GenBank/DDBJ databases">
        <authorList>
            <person name="Gilroy R."/>
        </authorList>
    </citation>
    <scope>NUCLEOTIDE SEQUENCE</scope>
    <source>
        <strain evidence="4">517</strain>
    </source>
</reference>
<dbReference type="GO" id="GO:0045900">
    <property type="term" value="P:negative regulation of translational elongation"/>
    <property type="evidence" value="ECO:0007669"/>
    <property type="project" value="TreeGrafter"/>
</dbReference>
<dbReference type="SUPFAM" id="SSF69754">
    <property type="entry name" value="Ribosome binding protein Y (YfiA homologue)"/>
    <property type="match status" value="1"/>
</dbReference>
<proteinExistence type="inferred from homology"/>
<dbReference type="InterPro" id="IPR003489">
    <property type="entry name" value="RHF/RaiA"/>
</dbReference>
<dbReference type="InterPro" id="IPR034694">
    <property type="entry name" value="HPF_long/plastid"/>
</dbReference>
<dbReference type="Pfam" id="PF02482">
    <property type="entry name" value="Ribosomal_S30AE"/>
    <property type="match status" value="1"/>
</dbReference>
<feature type="domain" description="Sigma 54 modulation/S30EA ribosomal protein C-terminal" evidence="3">
    <location>
        <begin position="122"/>
        <end position="174"/>
    </location>
</feature>
<dbReference type="InterPro" id="IPR050574">
    <property type="entry name" value="HPF/YfiA_ribosome-assoc"/>
</dbReference>
<dbReference type="GO" id="GO:0022627">
    <property type="term" value="C:cytosolic small ribosomal subunit"/>
    <property type="evidence" value="ECO:0007669"/>
    <property type="project" value="TreeGrafter"/>
</dbReference>
<comment type="function">
    <text evidence="2">Required for dimerization of active 70S ribosomes into 100S ribosomes in stationary phase; 100S ribosomes are translationally inactive and sometimes present during exponential growth.</text>
</comment>
<dbReference type="Gene3D" id="3.30.160.100">
    <property type="entry name" value="Ribosome hibernation promotion factor-like"/>
    <property type="match status" value="1"/>
</dbReference>
<evidence type="ECO:0000313" key="4">
    <source>
        <dbReference type="EMBL" id="MBO8424823.1"/>
    </source>
</evidence>
<dbReference type="InterPro" id="IPR036567">
    <property type="entry name" value="RHF-like"/>
</dbReference>
<evidence type="ECO:0000259" key="3">
    <source>
        <dbReference type="Pfam" id="PF16321"/>
    </source>
</evidence>
<sequence length="179" mass="20191">MRIELISKGYNEGNRLVSVIEKKLGKLDKYFPDDSAEAKVKLSTVSTDKFTMEITIRFSGFIARAEVTSGNMYDNIDLVLPKLDKQINKFRARINSKTPKSALPLNPPTDADAAVSKDKLGKIVKEKRFDISIVTVEDAIAELELLDHDFYVFVNAENNKVSVVYKRHDGDYGLITPEY</sequence>
<dbReference type="PANTHER" id="PTHR33231:SF1">
    <property type="entry name" value="30S RIBOSOMAL PROTEIN"/>
    <property type="match status" value="1"/>
</dbReference>
<reference evidence="4" key="2">
    <citation type="journal article" date="2021" name="PeerJ">
        <title>Extensive microbial diversity within the chicken gut microbiome revealed by metagenomics and culture.</title>
        <authorList>
            <person name="Gilroy R."/>
            <person name="Ravi A."/>
            <person name="Getino M."/>
            <person name="Pursley I."/>
            <person name="Horton D.L."/>
            <person name="Alikhan N.F."/>
            <person name="Baker D."/>
            <person name="Gharbi K."/>
            <person name="Hall N."/>
            <person name="Watson M."/>
            <person name="Adriaenssens E.M."/>
            <person name="Foster-Nyarko E."/>
            <person name="Jarju S."/>
            <person name="Secka A."/>
            <person name="Antonio M."/>
            <person name="Oren A."/>
            <person name="Chaudhuri R.R."/>
            <person name="La Ragione R."/>
            <person name="Hildebrand F."/>
            <person name="Pallen M.J."/>
        </authorList>
    </citation>
    <scope>NUCLEOTIDE SEQUENCE</scope>
    <source>
        <strain evidence="4">517</strain>
    </source>
</reference>
<dbReference type="InterPro" id="IPR038416">
    <property type="entry name" value="Ribosom_S30AE_C_sf"/>
</dbReference>